<reference evidence="1" key="1">
    <citation type="submission" date="2023-07" db="EMBL/GenBank/DDBJ databases">
        <title>Genome content predicts the carbon catabolic preferences of heterotrophic bacteria.</title>
        <authorList>
            <person name="Gralka M."/>
        </authorList>
    </citation>
    <scope>NUCLEOTIDE SEQUENCE</scope>
    <source>
        <strain evidence="1">I3M17_2</strain>
    </source>
</reference>
<name>A0AAW7XBY4_9GAMM</name>
<dbReference type="SUPFAM" id="SSF143422">
    <property type="entry name" value="Transposase IS200-like"/>
    <property type="match status" value="1"/>
</dbReference>
<protein>
    <submittedName>
        <fullName evidence="1">Transposase</fullName>
    </submittedName>
</protein>
<dbReference type="Proteomes" id="UP001169760">
    <property type="component" value="Unassembled WGS sequence"/>
</dbReference>
<comment type="caution">
    <text evidence="1">The sequence shown here is derived from an EMBL/GenBank/DDBJ whole genome shotgun (WGS) entry which is preliminary data.</text>
</comment>
<evidence type="ECO:0000313" key="1">
    <source>
        <dbReference type="EMBL" id="MDO6424974.1"/>
    </source>
</evidence>
<feature type="non-terminal residue" evidence="1">
    <location>
        <position position="1"/>
    </location>
</feature>
<evidence type="ECO:0000313" key="2">
    <source>
        <dbReference type="Proteomes" id="UP001169760"/>
    </source>
</evidence>
<dbReference type="PANTHER" id="PTHR34322">
    <property type="entry name" value="TRANSPOSASE, Y1_TNP DOMAIN-CONTAINING"/>
    <property type="match status" value="1"/>
</dbReference>
<dbReference type="Gene3D" id="3.30.70.1290">
    <property type="entry name" value="Transposase IS200-like"/>
    <property type="match status" value="1"/>
</dbReference>
<dbReference type="GO" id="GO:0006313">
    <property type="term" value="P:DNA transposition"/>
    <property type="evidence" value="ECO:0007669"/>
    <property type="project" value="InterPro"/>
</dbReference>
<proteinExistence type="predicted"/>
<dbReference type="InterPro" id="IPR036515">
    <property type="entry name" value="Transposase_17_sf"/>
</dbReference>
<organism evidence="1 2">
    <name type="scientific">Saccharophagus degradans</name>
    <dbReference type="NCBI Taxonomy" id="86304"/>
    <lineage>
        <taxon>Bacteria</taxon>
        <taxon>Pseudomonadati</taxon>
        <taxon>Pseudomonadota</taxon>
        <taxon>Gammaproteobacteria</taxon>
        <taxon>Cellvibrionales</taxon>
        <taxon>Cellvibrionaceae</taxon>
        <taxon>Saccharophagus</taxon>
    </lineage>
</organism>
<dbReference type="PANTHER" id="PTHR34322:SF2">
    <property type="entry name" value="TRANSPOSASE IS200-LIKE DOMAIN-CONTAINING PROTEIN"/>
    <property type="match status" value="1"/>
</dbReference>
<dbReference type="GO" id="GO:0004803">
    <property type="term" value="F:transposase activity"/>
    <property type="evidence" value="ECO:0007669"/>
    <property type="project" value="InterPro"/>
</dbReference>
<sequence length="112" mass="12777">STLSDLEVCQRWHRLYKGTLLTQQFEQGKALTQAELEAVKARIEVWRAQLHDISWFMRALNEPIARMANAEDNCTGSFWESRFTSQALLDEKALAACMAYVDLNPVRAKMAA</sequence>
<accession>A0AAW7XBY4</accession>
<feature type="non-terminal residue" evidence="1">
    <location>
        <position position="112"/>
    </location>
</feature>
<dbReference type="EMBL" id="JAUOPB010000089">
    <property type="protein sequence ID" value="MDO6424974.1"/>
    <property type="molecule type" value="Genomic_DNA"/>
</dbReference>
<dbReference type="GO" id="GO:0003677">
    <property type="term" value="F:DNA binding"/>
    <property type="evidence" value="ECO:0007669"/>
    <property type="project" value="InterPro"/>
</dbReference>
<dbReference type="AlphaFoldDB" id="A0AAW7XBY4"/>
<gene>
    <name evidence="1" type="ORF">Q4521_21000</name>
</gene>